<feature type="compositionally biased region" description="Polar residues" evidence="1">
    <location>
        <begin position="12"/>
        <end position="24"/>
    </location>
</feature>
<evidence type="ECO:0000313" key="2">
    <source>
        <dbReference type="EMBL" id="EKX88944.1"/>
    </source>
</evidence>
<dbReference type="Proteomes" id="UP000010445">
    <property type="component" value="Unassembled WGS sequence"/>
</dbReference>
<dbReference type="STRING" id="1035195.HMPREF9997_02051"/>
<dbReference type="HOGENOM" id="CLU_2952578_0_0_11"/>
<proteinExistence type="predicted"/>
<feature type="compositionally biased region" description="Polar residues" evidence="1">
    <location>
        <begin position="36"/>
        <end position="49"/>
    </location>
</feature>
<gene>
    <name evidence="2" type="ORF">HMPREF9997_02051</name>
</gene>
<accession>L1MD96</accession>
<reference evidence="2 3" key="1">
    <citation type="submission" date="2012-05" db="EMBL/GenBank/DDBJ databases">
        <authorList>
            <person name="Weinstock G."/>
            <person name="Sodergren E."/>
            <person name="Lobos E.A."/>
            <person name="Fulton L."/>
            <person name="Fulton R."/>
            <person name="Courtney L."/>
            <person name="Fronick C."/>
            <person name="O'Laughlin M."/>
            <person name="Godfrey J."/>
            <person name="Wilson R.M."/>
            <person name="Miner T."/>
            <person name="Farmer C."/>
            <person name="Delehaunty K."/>
            <person name="Cordes M."/>
            <person name="Minx P."/>
            <person name="Tomlinson C."/>
            <person name="Chen J."/>
            <person name="Wollam A."/>
            <person name="Pepin K.H."/>
            <person name="Bhonagiri V."/>
            <person name="Zhang X."/>
            <person name="Suruliraj S."/>
            <person name="Warren W."/>
            <person name="Mitreva M."/>
            <person name="Mardis E.R."/>
            <person name="Wilson R.K."/>
        </authorList>
    </citation>
    <scope>NUCLEOTIDE SEQUENCE [LARGE SCALE GENOMIC DNA]</scope>
    <source>
        <strain evidence="2 3">F0235</strain>
    </source>
</reference>
<keyword evidence="3" id="KW-1185">Reference proteome</keyword>
<evidence type="ECO:0000256" key="1">
    <source>
        <dbReference type="SAM" id="MobiDB-lite"/>
    </source>
</evidence>
<dbReference type="EMBL" id="AMEM01000033">
    <property type="protein sequence ID" value="EKX88944.1"/>
    <property type="molecule type" value="Genomic_DNA"/>
</dbReference>
<name>L1MD96_9CORY</name>
<comment type="caution">
    <text evidence="2">The sequence shown here is derived from an EMBL/GenBank/DDBJ whole genome shotgun (WGS) entry which is preliminary data.</text>
</comment>
<protein>
    <submittedName>
        <fullName evidence="2">Uncharacterized protein</fullName>
    </submittedName>
</protein>
<evidence type="ECO:0000313" key="3">
    <source>
        <dbReference type="Proteomes" id="UP000010445"/>
    </source>
</evidence>
<organism evidence="2 3">
    <name type="scientific">Corynebacterium durum F0235</name>
    <dbReference type="NCBI Taxonomy" id="1035195"/>
    <lineage>
        <taxon>Bacteria</taxon>
        <taxon>Bacillati</taxon>
        <taxon>Actinomycetota</taxon>
        <taxon>Actinomycetes</taxon>
        <taxon>Mycobacteriales</taxon>
        <taxon>Corynebacteriaceae</taxon>
        <taxon>Corynebacterium</taxon>
    </lineage>
</organism>
<feature type="region of interest" description="Disordered" evidence="1">
    <location>
        <begin position="1"/>
        <end position="59"/>
    </location>
</feature>
<dbReference type="AlphaFoldDB" id="L1MD96"/>
<sequence>MLHSCPGGVHKINTTRSPSNNPSLTPHHAPKHHSHQQFANGTAESVQSFKEQRPLVTCS</sequence>